<dbReference type="InterPro" id="IPR053720">
    <property type="entry name" value="Psm_Assembly_Chaperone"/>
</dbReference>
<proteinExistence type="predicted"/>
<evidence type="ECO:0000313" key="2">
    <source>
        <dbReference type="Proteomes" id="UP000192578"/>
    </source>
</evidence>
<comment type="caution">
    <text evidence="1">The sequence shown here is derived from an EMBL/GenBank/DDBJ whole genome shotgun (WGS) entry which is preliminary data.</text>
</comment>
<protein>
    <submittedName>
        <fullName evidence="1">Uncharacterized protein</fullName>
    </submittedName>
</protein>
<dbReference type="InterPro" id="IPR018788">
    <property type="entry name" value="Proteasome_assmbl_chp_3"/>
</dbReference>
<dbReference type="GO" id="GO:0043248">
    <property type="term" value="P:proteasome assembly"/>
    <property type="evidence" value="ECO:0007669"/>
    <property type="project" value="InterPro"/>
</dbReference>
<dbReference type="OrthoDB" id="5839at2759"/>
<dbReference type="Gene3D" id="3.30.230.90">
    <property type="match status" value="1"/>
</dbReference>
<accession>A0A1W0WY61</accession>
<dbReference type="EMBL" id="MTYJ01000033">
    <property type="protein sequence ID" value="OQV20136.1"/>
    <property type="molecule type" value="Genomic_DNA"/>
</dbReference>
<evidence type="ECO:0000313" key="1">
    <source>
        <dbReference type="EMBL" id="OQV20136.1"/>
    </source>
</evidence>
<gene>
    <name evidence="1" type="ORF">BV898_05928</name>
</gene>
<dbReference type="AlphaFoldDB" id="A0A1W0WY61"/>
<organism evidence="1 2">
    <name type="scientific">Hypsibius exemplaris</name>
    <name type="common">Freshwater tardigrade</name>
    <dbReference type="NCBI Taxonomy" id="2072580"/>
    <lineage>
        <taxon>Eukaryota</taxon>
        <taxon>Metazoa</taxon>
        <taxon>Ecdysozoa</taxon>
        <taxon>Tardigrada</taxon>
        <taxon>Eutardigrada</taxon>
        <taxon>Parachela</taxon>
        <taxon>Hypsibioidea</taxon>
        <taxon>Hypsibiidae</taxon>
        <taxon>Hypsibius</taxon>
    </lineage>
</organism>
<sequence length="136" mass="15349">MEDVLEPPVISELQLVKFEITLPPRSPAGSSAIHLICLEFSNQYTIFVTETAVIGSLIEAVPDEPVDFGNSVTYSVTTIFGKEELTLHLLARRLVEIFQKRITMAISCRSLEMDTIRLIETEVQRRFKEDHQASPT</sequence>
<name>A0A1W0WY61_HYPEX</name>
<reference evidence="2" key="1">
    <citation type="submission" date="2017-01" db="EMBL/GenBank/DDBJ databases">
        <title>Comparative genomics of anhydrobiosis in the tardigrade Hypsibius dujardini.</title>
        <authorList>
            <person name="Yoshida Y."/>
            <person name="Koutsovoulos G."/>
            <person name="Laetsch D."/>
            <person name="Stevens L."/>
            <person name="Kumar S."/>
            <person name="Horikawa D."/>
            <person name="Ishino K."/>
            <person name="Komine S."/>
            <person name="Tomita M."/>
            <person name="Blaxter M."/>
            <person name="Arakawa K."/>
        </authorList>
    </citation>
    <scope>NUCLEOTIDE SEQUENCE [LARGE SCALE GENOMIC DNA]</scope>
    <source>
        <strain evidence="2">Z151</strain>
    </source>
</reference>
<dbReference type="Proteomes" id="UP000192578">
    <property type="component" value="Unassembled WGS sequence"/>
</dbReference>
<keyword evidence="2" id="KW-1185">Reference proteome</keyword>
<dbReference type="Pfam" id="PF10178">
    <property type="entry name" value="PAC3"/>
    <property type="match status" value="1"/>
</dbReference>